<reference evidence="3" key="2">
    <citation type="submission" date="2021-04" db="EMBL/GenBank/DDBJ databases">
        <authorList>
            <person name="Gilroy R."/>
        </authorList>
    </citation>
    <scope>NUCLEOTIDE SEQUENCE</scope>
    <source>
        <strain evidence="3">2239</strain>
    </source>
</reference>
<keyword evidence="1" id="KW-0732">Signal</keyword>
<dbReference type="EMBL" id="DXFW01000022">
    <property type="protein sequence ID" value="HIX05983.1"/>
    <property type="molecule type" value="Genomic_DNA"/>
</dbReference>
<dbReference type="InterPro" id="IPR050490">
    <property type="entry name" value="Bact_solute-bd_prot1"/>
</dbReference>
<sequence length="528" mass="58893">MKKSAKLLALVLALALVLTAFAGCGGTGTSGSAATPASTSGSGTAAGPDISEEVTLTMYLIGDRPVDNDLVFEKINERLKEEINATIDVKFMSWSEYEQKYPLIFASGEDWDIIFTADWCFYNAQATKQGFWEITPEALETYAPMTAETMYPEAWEQAKVDGKVYMLPMNYQELTAYVWMARGDLMDKYGIESLDTFDGAEEYMQAIVDNEPSMIPLDVGSDYDRQFVFDLIWNVESNAKGDARYAVLSPTNLITCVSENDPEANVMTTLDTEIFMNTLNKVKDWRDRGFWSRNAVVNTQNNTESFQAGKSALAVMNINTAKSLYATLQTEHPEWDVRVFDAMNGAPATIQSYLANGMSIFSKSKNPERALMALDYLRNDEICHNLFCYGIEGVHWEAVGEHGLKSLPDSTNYAYDSNCNWGVRNDKYWRTVEGGIPNAEELTENWKATGRSGRYLTFVFDDSAVKNEVAAVSEIYNSDYKLLQLGFTDDPEGDVAKLKTKLEAAGITALQEAFHTQALTFLESHPVE</sequence>
<dbReference type="Proteomes" id="UP000824193">
    <property type="component" value="Unassembled WGS sequence"/>
</dbReference>
<accession>A0A9D1V4L6</accession>
<protein>
    <submittedName>
        <fullName evidence="3">ABC transporter substrate-binding protein</fullName>
    </submittedName>
</protein>
<evidence type="ECO:0000313" key="4">
    <source>
        <dbReference type="Proteomes" id="UP000824193"/>
    </source>
</evidence>
<dbReference type="InterPro" id="IPR006059">
    <property type="entry name" value="SBP"/>
</dbReference>
<evidence type="ECO:0000256" key="1">
    <source>
        <dbReference type="SAM" id="SignalP"/>
    </source>
</evidence>
<reference evidence="3" key="1">
    <citation type="journal article" date="2021" name="PeerJ">
        <title>Extensive microbial diversity within the chicken gut microbiome revealed by metagenomics and culture.</title>
        <authorList>
            <person name="Gilroy R."/>
            <person name="Ravi A."/>
            <person name="Getino M."/>
            <person name="Pursley I."/>
            <person name="Horton D.L."/>
            <person name="Alikhan N.F."/>
            <person name="Baker D."/>
            <person name="Gharbi K."/>
            <person name="Hall N."/>
            <person name="Watson M."/>
            <person name="Adriaenssens E.M."/>
            <person name="Foster-Nyarko E."/>
            <person name="Jarju S."/>
            <person name="Secka A."/>
            <person name="Antonio M."/>
            <person name="Oren A."/>
            <person name="Chaudhuri R.R."/>
            <person name="La Ragione R."/>
            <person name="Hildebrand F."/>
            <person name="Pallen M.J."/>
        </authorList>
    </citation>
    <scope>NUCLEOTIDE SEQUENCE</scope>
    <source>
        <strain evidence="3">2239</strain>
    </source>
</reference>
<gene>
    <name evidence="3" type="ORF">H9865_07770</name>
</gene>
<proteinExistence type="predicted"/>
<organism evidence="3 4">
    <name type="scientific">Candidatus Allofournierella pullicola</name>
    <dbReference type="NCBI Taxonomy" id="2838596"/>
    <lineage>
        <taxon>Bacteria</taxon>
        <taxon>Bacillati</taxon>
        <taxon>Bacillota</taxon>
        <taxon>Clostridia</taxon>
        <taxon>Eubacteriales</taxon>
        <taxon>Oscillospiraceae</taxon>
        <taxon>Allofournierella</taxon>
    </lineage>
</organism>
<dbReference type="PANTHER" id="PTHR43649">
    <property type="entry name" value="ARABINOSE-BINDING PROTEIN-RELATED"/>
    <property type="match status" value="1"/>
</dbReference>
<dbReference type="PROSITE" id="PS51257">
    <property type="entry name" value="PROKAR_LIPOPROTEIN"/>
    <property type="match status" value="1"/>
</dbReference>
<evidence type="ECO:0000313" key="3">
    <source>
        <dbReference type="EMBL" id="HIX05983.1"/>
    </source>
</evidence>
<feature type="chain" id="PRO_5038690845" evidence="1">
    <location>
        <begin position="23"/>
        <end position="528"/>
    </location>
</feature>
<name>A0A9D1V4L6_9FIRM</name>
<dbReference type="Pfam" id="PF01547">
    <property type="entry name" value="SBP_bac_1"/>
    <property type="match status" value="1"/>
</dbReference>
<comment type="caution">
    <text evidence="3">The sequence shown here is derived from an EMBL/GenBank/DDBJ whole genome shotgun (WGS) entry which is preliminary data.</text>
</comment>
<feature type="signal peptide" evidence="1">
    <location>
        <begin position="1"/>
        <end position="22"/>
    </location>
</feature>
<dbReference type="PANTHER" id="PTHR43649:SF17">
    <property type="entry name" value="ABC TRANSPORTER SOLUTE BINDING PROTEIN-SUGAR TRANSPORT"/>
    <property type="match status" value="1"/>
</dbReference>
<evidence type="ECO:0000259" key="2">
    <source>
        <dbReference type="Pfam" id="PF12010"/>
    </source>
</evidence>
<dbReference type="AlphaFoldDB" id="A0A9D1V4L6"/>
<feature type="domain" description="DUF3502" evidence="2">
    <location>
        <begin position="455"/>
        <end position="522"/>
    </location>
</feature>
<dbReference type="InterPro" id="IPR022627">
    <property type="entry name" value="DUF3502"/>
</dbReference>
<dbReference type="Gene3D" id="3.40.190.10">
    <property type="entry name" value="Periplasmic binding protein-like II"/>
    <property type="match status" value="1"/>
</dbReference>
<dbReference type="SUPFAM" id="SSF53850">
    <property type="entry name" value="Periplasmic binding protein-like II"/>
    <property type="match status" value="1"/>
</dbReference>
<dbReference type="Pfam" id="PF12010">
    <property type="entry name" value="DUF3502"/>
    <property type="match status" value="1"/>
</dbReference>